<sequence>MGSDINKEVIKGLFGAVVLWLLSKKSMYGYELMKKLSGLINGKLGPSVVYTLLYRLEEAELIEGVWKMVGKRRRVRYYNITEKGLAVLDKIKKTLSSKLRSFIEELLEESV</sequence>
<dbReference type="InterPro" id="IPR005149">
    <property type="entry name" value="Tscrpt_reg_PadR_N"/>
</dbReference>
<evidence type="ECO:0000313" key="5">
    <source>
        <dbReference type="Proteomes" id="UP000269499"/>
    </source>
</evidence>
<dbReference type="SUPFAM" id="SSF46785">
    <property type="entry name" value="Winged helix' DNA-binding domain"/>
    <property type="match status" value="1"/>
</dbReference>
<evidence type="ECO:0000313" key="3">
    <source>
        <dbReference type="EMBL" id="RLE52226.1"/>
    </source>
</evidence>
<proteinExistence type="predicted"/>
<accession>A0A497EYF7</accession>
<comment type="caution">
    <text evidence="3">The sequence shown here is derived from an EMBL/GenBank/DDBJ whole genome shotgun (WGS) entry which is preliminary data.</text>
</comment>
<dbReference type="Proteomes" id="UP000268446">
    <property type="component" value="Unassembled WGS sequence"/>
</dbReference>
<dbReference type="InterPro" id="IPR052509">
    <property type="entry name" value="Metal_resp_DNA-bind_regulator"/>
</dbReference>
<evidence type="ECO:0000259" key="1">
    <source>
        <dbReference type="Pfam" id="PF03551"/>
    </source>
</evidence>
<gene>
    <name evidence="2" type="ORF">DRJ20_02645</name>
    <name evidence="3" type="ORF">DRJ26_04930</name>
</gene>
<dbReference type="EMBL" id="QMQZ01000080">
    <property type="protein sequence ID" value="RLE51080.1"/>
    <property type="molecule type" value="Genomic_DNA"/>
</dbReference>
<organism evidence="3 5">
    <name type="scientific">Thermoproteota archaeon</name>
    <dbReference type="NCBI Taxonomy" id="2056631"/>
    <lineage>
        <taxon>Archaea</taxon>
        <taxon>Thermoproteota</taxon>
    </lineage>
</organism>
<protein>
    <submittedName>
        <fullName evidence="3">PadR family transcriptional regulator</fullName>
    </submittedName>
</protein>
<dbReference type="InterPro" id="IPR036390">
    <property type="entry name" value="WH_DNA-bd_sf"/>
</dbReference>
<reference evidence="4 5" key="1">
    <citation type="submission" date="2018-06" db="EMBL/GenBank/DDBJ databases">
        <title>Extensive metabolic versatility and redundancy in microbially diverse, dynamic hydrothermal sediments.</title>
        <authorList>
            <person name="Dombrowski N."/>
            <person name="Teske A."/>
            <person name="Baker B.J."/>
        </authorList>
    </citation>
    <scope>NUCLEOTIDE SEQUENCE [LARGE SCALE GENOMIC DNA]</scope>
    <source>
        <strain evidence="3">B20_G2</strain>
        <strain evidence="2">B29_G17</strain>
    </source>
</reference>
<dbReference type="Gene3D" id="1.10.10.10">
    <property type="entry name" value="Winged helix-like DNA-binding domain superfamily/Winged helix DNA-binding domain"/>
    <property type="match status" value="1"/>
</dbReference>
<dbReference type="PANTHER" id="PTHR33169">
    <property type="entry name" value="PADR-FAMILY TRANSCRIPTIONAL REGULATOR"/>
    <property type="match status" value="1"/>
</dbReference>
<evidence type="ECO:0000313" key="4">
    <source>
        <dbReference type="Proteomes" id="UP000268446"/>
    </source>
</evidence>
<dbReference type="Pfam" id="PF03551">
    <property type="entry name" value="PadR"/>
    <property type="match status" value="1"/>
</dbReference>
<dbReference type="EMBL" id="QMRA01000126">
    <property type="protein sequence ID" value="RLE52226.1"/>
    <property type="molecule type" value="Genomic_DNA"/>
</dbReference>
<dbReference type="AlphaFoldDB" id="A0A497EYF7"/>
<name>A0A497EYF7_9CREN</name>
<evidence type="ECO:0000313" key="2">
    <source>
        <dbReference type="EMBL" id="RLE51080.1"/>
    </source>
</evidence>
<feature type="domain" description="Transcription regulator PadR N-terminal" evidence="1">
    <location>
        <begin position="18"/>
        <end position="89"/>
    </location>
</feature>
<dbReference type="Proteomes" id="UP000269499">
    <property type="component" value="Unassembled WGS sequence"/>
</dbReference>
<dbReference type="PANTHER" id="PTHR33169:SF14">
    <property type="entry name" value="TRANSCRIPTIONAL REGULATOR RV3488"/>
    <property type="match status" value="1"/>
</dbReference>
<dbReference type="InterPro" id="IPR036388">
    <property type="entry name" value="WH-like_DNA-bd_sf"/>
</dbReference>